<keyword evidence="3" id="KW-1185">Reference proteome</keyword>
<dbReference type="PANTHER" id="PTHR47480:SF15">
    <property type="entry name" value="RARE LIPOPROTEIN A-LIKE DOUBLE-PSI BETA-BARREL PROTEIN"/>
    <property type="match status" value="1"/>
</dbReference>
<dbReference type="SUPFAM" id="SSF50685">
    <property type="entry name" value="Barwin-like endoglucanases"/>
    <property type="match status" value="1"/>
</dbReference>
<protein>
    <submittedName>
        <fullName evidence="2">Rare lipoprotein A (RlpA)-like double-psi beta-barrel</fullName>
    </submittedName>
</protein>
<sequence>MPCLNHYDVTLSQSWGNAKVVSRKFPGNSSLLTSSFVHSLKGNLEFILRAYDPGSKPERTLQPKLKRNTSFRSSGHVPGDHFTQALPLQAIDCNSRLFFPKPSTMSMPWKLLPRCALFFPLFLRFCVADVGTAAYYGPPYTPTVCFGADTSQFPPNNLFAAAGEGVWDNGAACGRAYMVRCLSSPTPKACVNGSTVQVKVVDRGSMLNSMPSTNGTTLVLSNAAFQMIASSTASIVNIEFAQ</sequence>
<dbReference type="CDD" id="cd22269">
    <property type="entry name" value="DPBB_EG45-like"/>
    <property type="match status" value="1"/>
</dbReference>
<dbReference type="Pfam" id="PF03330">
    <property type="entry name" value="DPBB_1"/>
    <property type="match status" value="1"/>
</dbReference>
<organism evidence="2 3">
    <name type="scientific">Musa troglodytarum</name>
    <name type="common">fe'i banana</name>
    <dbReference type="NCBI Taxonomy" id="320322"/>
    <lineage>
        <taxon>Eukaryota</taxon>
        <taxon>Viridiplantae</taxon>
        <taxon>Streptophyta</taxon>
        <taxon>Embryophyta</taxon>
        <taxon>Tracheophyta</taxon>
        <taxon>Spermatophyta</taxon>
        <taxon>Magnoliopsida</taxon>
        <taxon>Liliopsida</taxon>
        <taxon>Zingiberales</taxon>
        <taxon>Musaceae</taxon>
        <taxon>Musa</taxon>
    </lineage>
</organism>
<feature type="domain" description="Expansin-like EG45" evidence="1">
    <location>
        <begin position="131"/>
        <end position="242"/>
    </location>
</feature>
<name>A0A9E7FBC7_9LILI</name>
<evidence type="ECO:0000259" key="1">
    <source>
        <dbReference type="PROSITE" id="PS50842"/>
    </source>
</evidence>
<dbReference type="OrthoDB" id="587249at2759"/>
<evidence type="ECO:0000313" key="2">
    <source>
        <dbReference type="EMBL" id="URD91251.1"/>
    </source>
</evidence>
<dbReference type="AlphaFoldDB" id="A0A9E7FBC7"/>
<dbReference type="InterPro" id="IPR009009">
    <property type="entry name" value="RlpA-like_DPBB"/>
</dbReference>
<proteinExistence type="predicted"/>
<dbReference type="InterPro" id="IPR007112">
    <property type="entry name" value="Expansin/allergen_DPBB_dom"/>
</dbReference>
<dbReference type="PANTHER" id="PTHR47480">
    <property type="entry name" value="EG45-LIKE DOMAIN CONTAINING PROTEIN"/>
    <property type="match status" value="1"/>
</dbReference>
<dbReference type="InterPro" id="IPR036908">
    <property type="entry name" value="RlpA-like_sf"/>
</dbReference>
<accession>A0A9E7FBC7</accession>
<dbReference type="PROSITE" id="PS50842">
    <property type="entry name" value="EXPANSIN_EG45"/>
    <property type="match status" value="1"/>
</dbReference>
<dbReference type="EMBL" id="CP097504">
    <property type="protein sequence ID" value="URD91251.1"/>
    <property type="molecule type" value="Genomic_DNA"/>
</dbReference>
<evidence type="ECO:0000313" key="3">
    <source>
        <dbReference type="Proteomes" id="UP001055439"/>
    </source>
</evidence>
<dbReference type="Gene3D" id="2.40.40.10">
    <property type="entry name" value="RlpA-like domain"/>
    <property type="match status" value="1"/>
</dbReference>
<dbReference type="Proteomes" id="UP001055439">
    <property type="component" value="Chromosome 2"/>
</dbReference>
<gene>
    <name evidence="2" type="ORF">MUK42_27660</name>
</gene>
<reference evidence="2" key="1">
    <citation type="submission" date="2022-05" db="EMBL/GenBank/DDBJ databases">
        <title>The Musa troglodytarum L. genome provides insights into the mechanism of non-climacteric behaviour and enrichment of carotenoids.</title>
        <authorList>
            <person name="Wang J."/>
        </authorList>
    </citation>
    <scope>NUCLEOTIDE SEQUENCE</scope>
    <source>
        <tissue evidence="2">Leaf</tissue>
    </source>
</reference>
<keyword evidence="2" id="KW-0449">Lipoprotein</keyword>